<dbReference type="SUPFAM" id="SSF55729">
    <property type="entry name" value="Acyl-CoA N-acyltransferases (Nat)"/>
    <property type="match status" value="1"/>
</dbReference>
<dbReference type="Gene3D" id="3.40.630.30">
    <property type="match status" value="1"/>
</dbReference>
<evidence type="ECO:0000313" key="3">
    <source>
        <dbReference type="Proteomes" id="UP000317243"/>
    </source>
</evidence>
<organism evidence="2 3">
    <name type="scientific">Thalassoglobus neptunius</name>
    <dbReference type="NCBI Taxonomy" id="1938619"/>
    <lineage>
        <taxon>Bacteria</taxon>
        <taxon>Pseudomonadati</taxon>
        <taxon>Planctomycetota</taxon>
        <taxon>Planctomycetia</taxon>
        <taxon>Planctomycetales</taxon>
        <taxon>Planctomycetaceae</taxon>
        <taxon>Thalassoglobus</taxon>
    </lineage>
</organism>
<protein>
    <submittedName>
        <fullName evidence="2">Acetyltransferase</fullName>
    </submittedName>
</protein>
<keyword evidence="2" id="KW-0808">Transferase</keyword>
<dbReference type="GO" id="GO:0016747">
    <property type="term" value="F:acyltransferase activity, transferring groups other than amino-acyl groups"/>
    <property type="evidence" value="ECO:0007669"/>
    <property type="project" value="InterPro"/>
</dbReference>
<sequence length="178" mass="19559">MKIRSQQPNDENAIAKLFHKVFSDSEGEQEGKLIGQLATEMIATTEAQDLYGFVAIEEVQIVGAIFFSRLTFETENNVFILSPVAVDTEHQSQGIGQSLIRHGLAELKNQGVRFAITYGDPAFYSKVGFHSIATTELAPPYSLSQPEGWLGQSLTDDPIGMIPGHSVCVKALDNPVYW</sequence>
<reference evidence="2 3" key="1">
    <citation type="submission" date="2019-02" db="EMBL/GenBank/DDBJ databases">
        <title>Deep-cultivation of Planctomycetes and their phenomic and genomic characterization uncovers novel biology.</title>
        <authorList>
            <person name="Wiegand S."/>
            <person name="Jogler M."/>
            <person name="Boedeker C."/>
            <person name="Pinto D."/>
            <person name="Vollmers J."/>
            <person name="Rivas-Marin E."/>
            <person name="Kohn T."/>
            <person name="Peeters S.H."/>
            <person name="Heuer A."/>
            <person name="Rast P."/>
            <person name="Oberbeckmann S."/>
            <person name="Bunk B."/>
            <person name="Jeske O."/>
            <person name="Meyerdierks A."/>
            <person name="Storesund J.E."/>
            <person name="Kallscheuer N."/>
            <person name="Luecker S."/>
            <person name="Lage O.M."/>
            <person name="Pohl T."/>
            <person name="Merkel B.J."/>
            <person name="Hornburger P."/>
            <person name="Mueller R.-W."/>
            <person name="Bruemmer F."/>
            <person name="Labrenz M."/>
            <person name="Spormann A.M."/>
            <person name="Op Den Camp H."/>
            <person name="Overmann J."/>
            <person name="Amann R."/>
            <person name="Jetten M.S.M."/>
            <person name="Mascher T."/>
            <person name="Medema M.H."/>
            <person name="Devos D.P."/>
            <person name="Kaster A.-K."/>
            <person name="Ovreas L."/>
            <person name="Rohde M."/>
            <person name="Galperin M.Y."/>
            <person name="Jogler C."/>
        </authorList>
    </citation>
    <scope>NUCLEOTIDE SEQUENCE [LARGE SCALE GENOMIC DNA]</scope>
    <source>
        <strain evidence="2 3">KOR42</strain>
    </source>
</reference>
<feature type="domain" description="N-acetyltransferase" evidence="1">
    <location>
        <begin position="1"/>
        <end position="148"/>
    </location>
</feature>
<dbReference type="CDD" id="cd04301">
    <property type="entry name" value="NAT_SF"/>
    <property type="match status" value="1"/>
</dbReference>
<dbReference type="Proteomes" id="UP000317243">
    <property type="component" value="Unassembled WGS sequence"/>
</dbReference>
<evidence type="ECO:0000259" key="1">
    <source>
        <dbReference type="PROSITE" id="PS51186"/>
    </source>
</evidence>
<accession>A0A5C5VS87</accession>
<dbReference type="PROSITE" id="PS51186">
    <property type="entry name" value="GNAT"/>
    <property type="match status" value="1"/>
</dbReference>
<dbReference type="Pfam" id="PF13508">
    <property type="entry name" value="Acetyltransf_7"/>
    <property type="match status" value="1"/>
</dbReference>
<dbReference type="AlphaFoldDB" id="A0A5C5VS87"/>
<comment type="caution">
    <text evidence="2">The sequence shown here is derived from an EMBL/GenBank/DDBJ whole genome shotgun (WGS) entry which is preliminary data.</text>
</comment>
<keyword evidence="3" id="KW-1185">Reference proteome</keyword>
<proteinExistence type="predicted"/>
<dbReference type="OrthoDB" id="9797178at2"/>
<dbReference type="EMBL" id="SIHI01000051">
    <property type="protein sequence ID" value="TWT40621.1"/>
    <property type="molecule type" value="Genomic_DNA"/>
</dbReference>
<evidence type="ECO:0000313" key="2">
    <source>
        <dbReference type="EMBL" id="TWT40621.1"/>
    </source>
</evidence>
<dbReference type="InterPro" id="IPR000182">
    <property type="entry name" value="GNAT_dom"/>
</dbReference>
<gene>
    <name evidence="2" type="ORF">KOR42_49280</name>
</gene>
<dbReference type="InterPro" id="IPR016181">
    <property type="entry name" value="Acyl_CoA_acyltransferase"/>
</dbReference>
<dbReference type="RefSeq" id="WP_146512239.1">
    <property type="nucleotide sequence ID" value="NZ_SIHI01000051.1"/>
</dbReference>
<name>A0A5C5VS87_9PLAN</name>